<evidence type="ECO:0000313" key="2">
    <source>
        <dbReference type="EMBL" id="KAK8495349.1"/>
    </source>
</evidence>
<dbReference type="EMBL" id="JBBPBM010000444">
    <property type="protein sequence ID" value="KAK8495349.1"/>
    <property type="molecule type" value="Genomic_DNA"/>
</dbReference>
<accession>A0ABR2ANF9</accession>
<dbReference type="Proteomes" id="UP001472677">
    <property type="component" value="Unassembled WGS sequence"/>
</dbReference>
<reference evidence="2 3" key="1">
    <citation type="journal article" date="2024" name="G3 (Bethesda)">
        <title>Genome assembly of Hibiscus sabdariffa L. provides insights into metabolisms of medicinal natural products.</title>
        <authorList>
            <person name="Kim T."/>
        </authorList>
    </citation>
    <scope>NUCLEOTIDE SEQUENCE [LARGE SCALE GENOMIC DNA]</scope>
    <source>
        <strain evidence="2">TK-2024</strain>
        <tissue evidence="2">Old leaves</tissue>
    </source>
</reference>
<proteinExistence type="predicted"/>
<comment type="caution">
    <text evidence="2">The sequence shown here is derived from an EMBL/GenBank/DDBJ whole genome shotgun (WGS) entry which is preliminary data.</text>
</comment>
<feature type="compositionally biased region" description="Basic and acidic residues" evidence="1">
    <location>
        <begin position="40"/>
        <end position="49"/>
    </location>
</feature>
<evidence type="ECO:0000256" key="1">
    <source>
        <dbReference type="SAM" id="MobiDB-lite"/>
    </source>
</evidence>
<feature type="compositionally biased region" description="Basic and acidic residues" evidence="1">
    <location>
        <begin position="20"/>
        <end position="32"/>
    </location>
</feature>
<keyword evidence="3" id="KW-1185">Reference proteome</keyword>
<evidence type="ECO:0000313" key="3">
    <source>
        <dbReference type="Proteomes" id="UP001472677"/>
    </source>
</evidence>
<sequence>MFTDTENDNLRTADNPSIRLNRDHQESAHASHADTTGDYGHPESAHASHADTAGDSGHINEQHGETRNERSEAELASRAASRAMVDATKNIVSQIQHTNLRFPGKPYLVTVPYRLIF</sequence>
<evidence type="ECO:0008006" key="4">
    <source>
        <dbReference type="Google" id="ProtNLM"/>
    </source>
</evidence>
<name>A0ABR2ANF9_9ROSI</name>
<organism evidence="2 3">
    <name type="scientific">Hibiscus sabdariffa</name>
    <name type="common">roselle</name>
    <dbReference type="NCBI Taxonomy" id="183260"/>
    <lineage>
        <taxon>Eukaryota</taxon>
        <taxon>Viridiplantae</taxon>
        <taxon>Streptophyta</taxon>
        <taxon>Embryophyta</taxon>
        <taxon>Tracheophyta</taxon>
        <taxon>Spermatophyta</taxon>
        <taxon>Magnoliopsida</taxon>
        <taxon>eudicotyledons</taxon>
        <taxon>Gunneridae</taxon>
        <taxon>Pentapetalae</taxon>
        <taxon>rosids</taxon>
        <taxon>malvids</taxon>
        <taxon>Malvales</taxon>
        <taxon>Malvaceae</taxon>
        <taxon>Malvoideae</taxon>
        <taxon>Hibiscus</taxon>
    </lineage>
</organism>
<feature type="region of interest" description="Disordered" evidence="1">
    <location>
        <begin position="1"/>
        <end position="81"/>
    </location>
</feature>
<gene>
    <name evidence="2" type="ORF">V6N12_032928</name>
</gene>
<feature type="compositionally biased region" description="Basic and acidic residues" evidence="1">
    <location>
        <begin position="58"/>
        <end position="75"/>
    </location>
</feature>
<protein>
    <recommendedName>
        <fullName evidence="4">Late embryogenesis abundant protein</fullName>
    </recommendedName>
</protein>